<dbReference type="PROSITE" id="PS50103">
    <property type="entry name" value="ZF_C3H1"/>
    <property type="match status" value="1"/>
</dbReference>
<dbReference type="SMART" id="SM00356">
    <property type="entry name" value="ZnF_C3H1"/>
    <property type="match status" value="1"/>
</dbReference>
<dbReference type="GeneID" id="17275273"/>
<dbReference type="GO" id="GO:0010468">
    <property type="term" value="P:regulation of gene expression"/>
    <property type="evidence" value="ECO:0007669"/>
    <property type="project" value="UniProtKB-ARBA"/>
</dbReference>
<dbReference type="EnsemblProtists" id="EOD29999">
    <property type="protein sequence ID" value="EOD29999"/>
    <property type="gene ID" value="EMIHUDRAFT_434478"/>
</dbReference>
<reference evidence="8" key="2">
    <citation type="submission" date="2024-10" db="UniProtKB">
        <authorList>
            <consortium name="EnsemblProtists"/>
        </authorList>
    </citation>
    <scope>IDENTIFICATION</scope>
</reference>
<dbReference type="Gene3D" id="4.10.1000.10">
    <property type="entry name" value="Zinc finger, CCCH-type"/>
    <property type="match status" value="1"/>
</dbReference>
<dbReference type="InterPro" id="IPR036855">
    <property type="entry name" value="Znf_CCCH_sf"/>
</dbReference>
<dbReference type="GO" id="GO:0003729">
    <property type="term" value="F:mRNA binding"/>
    <property type="evidence" value="ECO:0007669"/>
    <property type="project" value="InterPro"/>
</dbReference>
<feature type="compositionally biased region" description="Basic residues" evidence="6">
    <location>
        <begin position="53"/>
        <end position="67"/>
    </location>
</feature>
<evidence type="ECO:0000256" key="4">
    <source>
        <dbReference type="ARBA" id="ARBA00022833"/>
    </source>
</evidence>
<dbReference type="InterPro" id="IPR000571">
    <property type="entry name" value="Znf_CCCH"/>
</dbReference>
<dbReference type="PaxDb" id="2903-EOD29999"/>
<dbReference type="InterPro" id="IPR045877">
    <property type="entry name" value="ZFP36-like"/>
</dbReference>
<proteinExistence type="predicted"/>
<evidence type="ECO:0000256" key="3">
    <source>
        <dbReference type="ARBA" id="ARBA00022771"/>
    </source>
</evidence>
<dbReference type="Proteomes" id="UP000013827">
    <property type="component" value="Unassembled WGS sequence"/>
</dbReference>
<feature type="compositionally biased region" description="Basic and acidic residues" evidence="6">
    <location>
        <begin position="42"/>
        <end position="52"/>
    </location>
</feature>
<dbReference type="KEGG" id="ehx:EMIHUDRAFT_434478"/>
<dbReference type="FunFam" id="4.10.1000.10:FF:000003">
    <property type="entry name" value="Zinc finger CCCH domain-containing protein"/>
    <property type="match status" value="1"/>
</dbReference>
<feature type="domain" description="C3H1-type" evidence="7">
    <location>
        <begin position="20"/>
        <end position="48"/>
    </location>
</feature>
<dbReference type="SUPFAM" id="SSF90229">
    <property type="entry name" value="CCCH zinc finger"/>
    <property type="match status" value="1"/>
</dbReference>
<evidence type="ECO:0000256" key="6">
    <source>
        <dbReference type="SAM" id="MobiDB-lite"/>
    </source>
</evidence>
<feature type="compositionally biased region" description="Low complexity" evidence="6">
    <location>
        <begin position="68"/>
        <end position="92"/>
    </location>
</feature>
<keyword evidence="1 5" id="KW-0479">Metal-binding</keyword>
<evidence type="ECO:0000256" key="1">
    <source>
        <dbReference type="ARBA" id="ARBA00022723"/>
    </source>
</evidence>
<evidence type="ECO:0000313" key="8">
    <source>
        <dbReference type="EnsemblProtists" id="EOD29999"/>
    </source>
</evidence>
<organism evidence="8 9">
    <name type="scientific">Emiliania huxleyi (strain CCMP1516)</name>
    <dbReference type="NCBI Taxonomy" id="280463"/>
    <lineage>
        <taxon>Eukaryota</taxon>
        <taxon>Haptista</taxon>
        <taxon>Haptophyta</taxon>
        <taxon>Prymnesiophyceae</taxon>
        <taxon>Isochrysidales</taxon>
        <taxon>Noelaerhabdaceae</taxon>
        <taxon>Emiliania</taxon>
    </lineage>
</organism>
<accession>A0A0D3K2L4</accession>
<dbReference type="GO" id="GO:0051252">
    <property type="term" value="P:regulation of RNA metabolic process"/>
    <property type="evidence" value="ECO:0007669"/>
    <property type="project" value="UniProtKB-ARBA"/>
</dbReference>
<keyword evidence="9" id="KW-1185">Reference proteome</keyword>
<dbReference type="AlphaFoldDB" id="A0A0D3K2L4"/>
<dbReference type="HOGENOM" id="CLU_1002670_0_0_1"/>
<dbReference type="Pfam" id="PF00642">
    <property type="entry name" value="zf-CCCH"/>
    <property type="match status" value="1"/>
</dbReference>
<evidence type="ECO:0000256" key="5">
    <source>
        <dbReference type="PROSITE-ProRule" id="PRU00723"/>
    </source>
</evidence>
<keyword evidence="2" id="KW-0677">Repeat</keyword>
<sequence>MKPCTASPSLNSPKILDPIRYKTVLCKNFALSGTCPYREKCQFAHGEEEKRDKPRKRRGGKGRKRAGARSGSPSNFSELSSPPSSPRSLPLSAPSSPRAACVVCEARPPLSPLAPLLPPGLGHAFEALVLNPSPMGPSAVSPGPCPAVSSSMAACGSPSYILQRPAPLELPRALPLPPATRPHVASHQLAAAPMPAPPAIMAEERFLAAEHREPSYNTVRRSISLLWGSDDRLDSMAEMRSELVERAADKASPFLAPLPKTLGEALANSPQKWSVPAR</sequence>
<feature type="zinc finger region" description="C3H1-type" evidence="5">
    <location>
        <begin position="20"/>
        <end position="48"/>
    </location>
</feature>
<evidence type="ECO:0000259" key="7">
    <source>
        <dbReference type="PROSITE" id="PS50103"/>
    </source>
</evidence>
<keyword evidence="4 5" id="KW-0862">Zinc</keyword>
<dbReference type="GO" id="GO:0008270">
    <property type="term" value="F:zinc ion binding"/>
    <property type="evidence" value="ECO:0007669"/>
    <property type="project" value="UniProtKB-KW"/>
</dbReference>
<dbReference type="PANTHER" id="PTHR12547:SF18">
    <property type="entry name" value="PROTEIN TIS11"/>
    <property type="match status" value="1"/>
</dbReference>
<name>A0A0D3K2L4_EMIH1</name>
<feature type="region of interest" description="Disordered" evidence="6">
    <location>
        <begin position="42"/>
        <end position="92"/>
    </location>
</feature>
<protein>
    <recommendedName>
        <fullName evidence="7">C3H1-type domain-containing protein</fullName>
    </recommendedName>
</protein>
<evidence type="ECO:0000256" key="2">
    <source>
        <dbReference type="ARBA" id="ARBA00022737"/>
    </source>
</evidence>
<dbReference type="RefSeq" id="XP_005782428.1">
    <property type="nucleotide sequence ID" value="XM_005782371.1"/>
</dbReference>
<reference evidence="9" key="1">
    <citation type="journal article" date="2013" name="Nature">
        <title>Pan genome of the phytoplankton Emiliania underpins its global distribution.</title>
        <authorList>
            <person name="Read B.A."/>
            <person name="Kegel J."/>
            <person name="Klute M.J."/>
            <person name="Kuo A."/>
            <person name="Lefebvre S.C."/>
            <person name="Maumus F."/>
            <person name="Mayer C."/>
            <person name="Miller J."/>
            <person name="Monier A."/>
            <person name="Salamov A."/>
            <person name="Young J."/>
            <person name="Aguilar M."/>
            <person name="Claverie J.M."/>
            <person name="Frickenhaus S."/>
            <person name="Gonzalez K."/>
            <person name="Herman E.K."/>
            <person name="Lin Y.C."/>
            <person name="Napier J."/>
            <person name="Ogata H."/>
            <person name="Sarno A.F."/>
            <person name="Shmutz J."/>
            <person name="Schroeder D."/>
            <person name="de Vargas C."/>
            <person name="Verret F."/>
            <person name="von Dassow P."/>
            <person name="Valentin K."/>
            <person name="Van de Peer Y."/>
            <person name="Wheeler G."/>
            <person name="Dacks J.B."/>
            <person name="Delwiche C.F."/>
            <person name="Dyhrman S.T."/>
            <person name="Glockner G."/>
            <person name="John U."/>
            <person name="Richards T."/>
            <person name="Worden A.Z."/>
            <person name="Zhang X."/>
            <person name="Grigoriev I.V."/>
            <person name="Allen A.E."/>
            <person name="Bidle K."/>
            <person name="Borodovsky M."/>
            <person name="Bowler C."/>
            <person name="Brownlee C."/>
            <person name="Cock J.M."/>
            <person name="Elias M."/>
            <person name="Gladyshev V.N."/>
            <person name="Groth M."/>
            <person name="Guda C."/>
            <person name="Hadaegh A."/>
            <person name="Iglesias-Rodriguez M.D."/>
            <person name="Jenkins J."/>
            <person name="Jones B.M."/>
            <person name="Lawson T."/>
            <person name="Leese F."/>
            <person name="Lindquist E."/>
            <person name="Lobanov A."/>
            <person name="Lomsadze A."/>
            <person name="Malik S.B."/>
            <person name="Marsh M.E."/>
            <person name="Mackinder L."/>
            <person name="Mock T."/>
            <person name="Mueller-Roeber B."/>
            <person name="Pagarete A."/>
            <person name="Parker M."/>
            <person name="Probert I."/>
            <person name="Quesneville H."/>
            <person name="Raines C."/>
            <person name="Rensing S.A."/>
            <person name="Riano-Pachon D.M."/>
            <person name="Richier S."/>
            <person name="Rokitta S."/>
            <person name="Shiraiwa Y."/>
            <person name="Soanes D.M."/>
            <person name="van der Giezen M."/>
            <person name="Wahlund T.M."/>
            <person name="Williams B."/>
            <person name="Wilson W."/>
            <person name="Wolfe G."/>
            <person name="Wurch L.L."/>
        </authorList>
    </citation>
    <scope>NUCLEOTIDE SEQUENCE</scope>
</reference>
<dbReference type="STRING" id="2903.R1F9U4"/>
<evidence type="ECO:0000313" key="9">
    <source>
        <dbReference type="Proteomes" id="UP000013827"/>
    </source>
</evidence>
<dbReference type="PANTHER" id="PTHR12547">
    <property type="entry name" value="CCCH ZINC FINGER/TIS11-RELATED"/>
    <property type="match status" value="1"/>
</dbReference>
<keyword evidence="3 5" id="KW-0863">Zinc-finger</keyword>